<evidence type="ECO:0000313" key="1">
    <source>
        <dbReference type="EMBL" id="KKN09725.1"/>
    </source>
</evidence>
<proteinExistence type="predicted"/>
<organism evidence="1">
    <name type="scientific">marine sediment metagenome</name>
    <dbReference type="NCBI Taxonomy" id="412755"/>
    <lineage>
        <taxon>unclassified sequences</taxon>
        <taxon>metagenomes</taxon>
        <taxon>ecological metagenomes</taxon>
    </lineage>
</organism>
<protein>
    <submittedName>
        <fullName evidence="1">Uncharacterized protein</fullName>
    </submittedName>
</protein>
<gene>
    <name evidence="1" type="ORF">LCGC14_1043770</name>
</gene>
<sequence length="296" mass="33587">MSLSRAEAIKEIEKSEGDTVQFEVFTDKEHATFLENYEKDQIEKKIGVKISEVHNHYDADLEKITGEKKNPTEKTYDAYKRVFGNYKSEADKIPGYVEEITELKKGKVKDPDEQLKKDNADLLSKHEAYKTETDKKITDMESGHQVTKIKGMLEQSMVGMKFKDSVPESVRQSYISTTIANLIESADVVEGSIVFRDKEGIVIKNEANNLHPFTAKEMIQDKLKDIIDTGKKLNVKGEKPKIIEIEEGKKDILIVLPDSVETKPQLGKHLASLGLERNSPEYRAAWAKYSPPLKAR</sequence>
<dbReference type="EMBL" id="LAZR01004313">
    <property type="protein sequence ID" value="KKN09725.1"/>
    <property type="molecule type" value="Genomic_DNA"/>
</dbReference>
<accession>A0A0F9MQW5</accession>
<name>A0A0F9MQW5_9ZZZZ</name>
<comment type="caution">
    <text evidence="1">The sequence shown here is derived from an EMBL/GenBank/DDBJ whole genome shotgun (WGS) entry which is preliminary data.</text>
</comment>
<reference evidence="1" key="1">
    <citation type="journal article" date="2015" name="Nature">
        <title>Complex archaea that bridge the gap between prokaryotes and eukaryotes.</title>
        <authorList>
            <person name="Spang A."/>
            <person name="Saw J.H."/>
            <person name="Jorgensen S.L."/>
            <person name="Zaremba-Niedzwiedzka K."/>
            <person name="Martijn J."/>
            <person name="Lind A.E."/>
            <person name="van Eijk R."/>
            <person name="Schleper C."/>
            <person name="Guy L."/>
            <person name="Ettema T.J."/>
        </authorList>
    </citation>
    <scope>NUCLEOTIDE SEQUENCE</scope>
</reference>
<dbReference type="AlphaFoldDB" id="A0A0F9MQW5"/>